<dbReference type="PANTHER" id="PTHR14222:SF1">
    <property type="entry name" value="CONDENSIN-2 COMPLEX SUBUNIT D3"/>
    <property type="match status" value="1"/>
</dbReference>
<keyword evidence="3" id="KW-0498">Mitosis</keyword>
<sequence>LCQVRYVTKVLAKNCDAIDNNTKKDLICDFKARLINFRIHAPNISSAYHCLAKMLDAVGEEAKGQKLLQDFGKEILHCCRIRIREVLLEIEEQQSAEKLSDRETLLIRMITTIGEVVQFSSQLMKSALRLFDALKTVLASDLYNETELSIINSAMPSVNPTPSISRAPSPAMSLMSMEGGHSQPTSTSSQPLSSQGGTVIPQHIVQDAINGRRALLTPPVRAYAVLTIGKFCLMDEKIAKSTIPVFVKQLKLNPDHVIRNNIALVVCDLCIRYTLMVDRYTPIIAACLKDRSTLVRQQTLESLTSLIKEQFIRWEGQIMYRFVSTILDENKVISEYAKFCLVSTCFSAFKNNSFLLTKIFQRDVLLLQFPDLFESHFIECLMYFNNVPIMSLKEIKLNMDVGKGPDEEEEPPAALVAVAKEIVTKAFRKAMLEYVMPALLDLRVYLNEKRSALRKDLYAIFRVICREHKEQMDEFLDGDEQLKSEVEYDICRYEARERAERAAAKKRAERAATERRLSRRSLAVTRQINDDELSVNETQQNTSAVKTDGTAEQEPPAQGTEHPHLERDVPMEVDDVASTGSQCVASHEGVNSLESDTARIIPPISFESEPAVANAEGWQN</sequence>
<reference evidence="9 10" key="1">
    <citation type="submission" date="2014-03" db="EMBL/GenBank/DDBJ databases">
        <title>Draft genome of the hookworm Oesophagostomum dentatum.</title>
        <authorList>
            <person name="Mitreva M."/>
        </authorList>
    </citation>
    <scope>NUCLEOTIDE SEQUENCE [LARGE SCALE GENOMIC DNA]</scope>
    <source>
        <strain evidence="9 10">OD-Hann</strain>
    </source>
</reference>
<evidence type="ECO:0000256" key="6">
    <source>
        <dbReference type="ARBA" id="ARBA00023306"/>
    </source>
</evidence>
<dbReference type="Proteomes" id="UP000053660">
    <property type="component" value="Unassembled WGS sequence"/>
</dbReference>
<dbReference type="Gene3D" id="1.25.10.10">
    <property type="entry name" value="Leucine-rich Repeat Variant"/>
    <property type="match status" value="1"/>
</dbReference>
<dbReference type="GO" id="GO:0000779">
    <property type="term" value="C:condensed chromosome, centromeric region"/>
    <property type="evidence" value="ECO:0007669"/>
    <property type="project" value="TreeGrafter"/>
</dbReference>
<feature type="region of interest" description="Disordered" evidence="7">
    <location>
        <begin position="159"/>
        <end position="193"/>
    </location>
</feature>
<feature type="non-terminal residue" evidence="9">
    <location>
        <position position="1"/>
    </location>
</feature>
<dbReference type="InterPro" id="IPR011989">
    <property type="entry name" value="ARM-like"/>
</dbReference>
<dbReference type="EMBL" id="KN549203">
    <property type="protein sequence ID" value="KHJ99830.1"/>
    <property type="molecule type" value="Genomic_DNA"/>
</dbReference>
<dbReference type="PANTHER" id="PTHR14222">
    <property type="entry name" value="CONDENSIN"/>
    <property type="match status" value="1"/>
</dbReference>
<comment type="subcellular location">
    <subcellularLocation>
        <location evidence="1">Nucleus</location>
    </subcellularLocation>
</comment>
<evidence type="ECO:0000256" key="2">
    <source>
        <dbReference type="ARBA" id="ARBA00022618"/>
    </source>
</evidence>
<keyword evidence="5" id="KW-0539">Nucleus</keyword>
<dbReference type="InterPro" id="IPR026971">
    <property type="entry name" value="CND1/NCAPD3"/>
</dbReference>
<dbReference type="InterPro" id="IPR016024">
    <property type="entry name" value="ARM-type_fold"/>
</dbReference>
<dbReference type="InterPro" id="IPR032682">
    <property type="entry name" value="Cnd1_C"/>
</dbReference>
<dbReference type="SUPFAM" id="SSF48371">
    <property type="entry name" value="ARM repeat"/>
    <property type="match status" value="1"/>
</dbReference>
<dbReference type="AlphaFoldDB" id="A0A0B1TWJ1"/>
<feature type="region of interest" description="Disordered" evidence="7">
    <location>
        <begin position="535"/>
        <end position="567"/>
    </location>
</feature>
<keyword evidence="4" id="KW-0226">DNA condensation</keyword>
<keyword evidence="2" id="KW-0132">Cell division</keyword>
<evidence type="ECO:0000313" key="10">
    <source>
        <dbReference type="Proteomes" id="UP000053660"/>
    </source>
</evidence>
<evidence type="ECO:0000256" key="7">
    <source>
        <dbReference type="SAM" id="MobiDB-lite"/>
    </source>
</evidence>
<evidence type="ECO:0000256" key="3">
    <source>
        <dbReference type="ARBA" id="ARBA00022776"/>
    </source>
</evidence>
<evidence type="ECO:0000256" key="4">
    <source>
        <dbReference type="ARBA" id="ARBA00023067"/>
    </source>
</evidence>
<feature type="domain" description="Condensin complex subunit 1 C-terminal" evidence="8">
    <location>
        <begin position="257"/>
        <end position="344"/>
    </location>
</feature>
<dbReference type="OrthoDB" id="10263978at2759"/>
<proteinExistence type="predicted"/>
<dbReference type="GO" id="GO:0000796">
    <property type="term" value="C:condensin complex"/>
    <property type="evidence" value="ECO:0007669"/>
    <property type="project" value="TreeGrafter"/>
</dbReference>
<dbReference type="GO" id="GO:0010032">
    <property type="term" value="P:meiotic chromosome condensation"/>
    <property type="evidence" value="ECO:0007669"/>
    <property type="project" value="TreeGrafter"/>
</dbReference>
<evidence type="ECO:0000256" key="5">
    <source>
        <dbReference type="ARBA" id="ARBA00023242"/>
    </source>
</evidence>
<protein>
    <submittedName>
        <fullName evidence="9">HEAT repeat protein</fullName>
    </submittedName>
</protein>
<keyword evidence="6" id="KW-0131">Cell cycle</keyword>
<evidence type="ECO:0000259" key="8">
    <source>
        <dbReference type="Pfam" id="PF12717"/>
    </source>
</evidence>
<accession>A0A0B1TWJ1</accession>
<organism evidence="9 10">
    <name type="scientific">Oesophagostomum dentatum</name>
    <name type="common">Nodular worm</name>
    <dbReference type="NCBI Taxonomy" id="61180"/>
    <lineage>
        <taxon>Eukaryota</taxon>
        <taxon>Metazoa</taxon>
        <taxon>Ecdysozoa</taxon>
        <taxon>Nematoda</taxon>
        <taxon>Chromadorea</taxon>
        <taxon>Rhabditida</taxon>
        <taxon>Rhabditina</taxon>
        <taxon>Rhabditomorpha</taxon>
        <taxon>Strongyloidea</taxon>
        <taxon>Strongylidae</taxon>
        <taxon>Oesophagostomum</taxon>
    </lineage>
</organism>
<evidence type="ECO:0000313" key="9">
    <source>
        <dbReference type="EMBL" id="KHJ99830.1"/>
    </source>
</evidence>
<dbReference type="GO" id="GO:0007076">
    <property type="term" value="P:mitotic chromosome condensation"/>
    <property type="evidence" value="ECO:0007669"/>
    <property type="project" value="InterPro"/>
</dbReference>
<dbReference type="GO" id="GO:0042393">
    <property type="term" value="F:histone binding"/>
    <property type="evidence" value="ECO:0007669"/>
    <property type="project" value="TreeGrafter"/>
</dbReference>
<name>A0A0B1TWJ1_OESDE</name>
<keyword evidence="10" id="KW-1185">Reference proteome</keyword>
<dbReference type="GO" id="GO:0051301">
    <property type="term" value="P:cell division"/>
    <property type="evidence" value="ECO:0007669"/>
    <property type="project" value="UniProtKB-KW"/>
</dbReference>
<gene>
    <name evidence="9" type="ORF">OESDEN_00169</name>
</gene>
<feature type="compositionally biased region" description="Low complexity" evidence="7">
    <location>
        <begin position="179"/>
        <end position="193"/>
    </location>
</feature>
<evidence type="ECO:0000256" key="1">
    <source>
        <dbReference type="ARBA" id="ARBA00004123"/>
    </source>
</evidence>
<feature type="compositionally biased region" description="Polar residues" evidence="7">
    <location>
        <begin position="535"/>
        <end position="545"/>
    </location>
</feature>
<dbReference type="Pfam" id="PF12717">
    <property type="entry name" value="Cnd1"/>
    <property type="match status" value="1"/>
</dbReference>
<dbReference type="GO" id="GO:0005634">
    <property type="term" value="C:nucleus"/>
    <property type="evidence" value="ECO:0007669"/>
    <property type="project" value="UniProtKB-SubCell"/>
</dbReference>